<dbReference type="STRING" id="55188.A0A2H5Q1J2"/>
<dbReference type="PANTHER" id="PTHR31623:SF33">
    <property type="entry name" value="STEMMADENINE O-ACETYLTRANSFERASE-LIKE"/>
    <property type="match status" value="1"/>
</dbReference>
<proteinExistence type="inferred from homology"/>
<evidence type="ECO:0000313" key="5">
    <source>
        <dbReference type="Proteomes" id="UP000236630"/>
    </source>
</evidence>
<dbReference type="GO" id="GO:0016746">
    <property type="term" value="F:acyltransferase activity"/>
    <property type="evidence" value="ECO:0007669"/>
    <property type="project" value="UniProtKB-KW"/>
</dbReference>
<keyword evidence="2" id="KW-0808">Transferase</keyword>
<dbReference type="Pfam" id="PF02458">
    <property type="entry name" value="Transferase"/>
    <property type="match status" value="2"/>
</dbReference>
<evidence type="ECO:0000313" key="4">
    <source>
        <dbReference type="EMBL" id="GAY58441.1"/>
    </source>
</evidence>
<evidence type="ECO:0000256" key="1">
    <source>
        <dbReference type="ARBA" id="ARBA00009861"/>
    </source>
</evidence>
<comment type="caution">
    <text evidence="4">The sequence shown here is derived from an EMBL/GenBank/DDBJ whole genome shotgun (WGS) entry which is preliminary data.</text>
</comment>
<accession>A0A2H5Q1J2</accession>
<gene>
    <name evidence="4" type="ORF">CUMW_187010</name>
</gene>
<feature type="non-terminal residue" evidence="4">
    <location>
        <position position="1"/>
    </location>
</feature>
<dbReference type="PANTHER" id="PTHR31623">
    <property type="entry name" value="F21J9.9"/>
    <property type="match status" value="1"/>
</dbReference>
<keyword evidence="3" id="KW-0012">Acyltransferase</keyword>
<keyword evidence="5" id="KW-1185">Reference proteome</keyword>
<name>A0A2H5Q1J2_CITUN</name>
<sequence length="369" mass="41335">NASNPLHLKTHNLSLLDQFRHHMYFPVALYYPINQDINLTSPTDIHRMISKRLQLLKQSLSETLARFHQFAGKLNDDNLSVDCKDKGIYFVESRVDSPLNEFLNQPDLFLINKLLRSEAGIRVAKIQVTTFECSGLIITFKNWAATACKNTEAAICPNNDVSYLFPQNNDATRRFVFDAKAIATLKAKATSSWVQNPTRAEAAPAVLCKSIIAAFKAKSSSLKPTLLTHLVNLRRKARPPLSEYSMGKIVWMANALCTDDEPELDSLVCLLREAIKKIDGDFMKSLQGDGGFLNFCEAMKDEIEACVIAANRIKYNSGCNFGFYDTDFGWGKPIWVSGFCLDGTVTKFSNMAILWIPDWGMGLMDGFSC</sequence>
<dbReference type="InterPro" id="IPR023213">
    <property type="entry name" value="CAT-like_dom_sf"/>
</dbReference>
<dbReference type="EMBL" id="BDQV01000183">
    <property type="protein sequence ID" value="GAY58441.1"/>
    <property type="molecule type" value="Genomic_DNA"/>
</dbReference>
<evidence type="ECO:0000256" key="2">
    <source>
        <dbReference type="ARBA" id="ARBA00022679"/>
    </source>
</evidence>
<dbReference type="Gene3D" id="3.30.559.10">
    <property type="entry name" value="Chloramphenicol acetyltransferase-like domain"/>
    <property type="match status" value="2"/>
</dbReference>
<reference evidence="4 5" key="1">
    <citation type="journal article" date="2017" name="Front. Genet.">
        <title>Draft sequencing of the heterozygous diploid genome of Satsuma (Citrus unshiu Marc.) using a hybrid assembly approach.</title>
        <authorList>
            <person name="Shimizu T."/>
            <person name="Tanizawa Y."/>
            <person name="Mochizuki T."/>
            <person name="Nagasaki H."/>
            <person name="Yoshioka T."/>
            <person name="Toyoda A."/>
            <person name="Fujiyama A."/>
            <person name="Kaminuma E."/>
            <person name="Nakamura Y."/>
        </authorList>
    </citation>
    <scope>NUCLEOTIDE SEQUENCE [LARGE SCALE GENOMIC DNA]</scope>
    <source>
        <strain evidence="5">cv. Miyagawa wase</strain>
    </source>
</reference>
<comment type="similarity">
    <text evidence="1">Belongs to the plant acyltransferase family.</text>
</comment>
<dbReference type="AlphaFoldDB" id="A0A2H5Q1J2"/>
<organism evidence="4 5">
    <name type="scientific">Citrus unshiu</name>
    <name type="common">Satsuma mandarin</name>
    <name type="synonym">Citrus nobilis var. unshiu</name>
    <dbReference type="NCBI Taxonomy" id="55188"/>
    <lineage>
        <taxon>Eukaryota</taxon>
        <taxon>Viridiplantae</taxon>
        <taxon>Streptophyta</taxon>
        <taxon>Embryophyta</taxon>
        <taxon>Tracheophyta</taxon>
        <taxon>Spermatophyta</taxon>
        <taxon>Magnoliopsida</taxon>
        <taxon>eudicotyledons</taxon>
        <taxon>Gunneridae</taxon>
        <taxon>Pentapetalae</taxon>
        <taxon>rosids</taxon>
        <taxon>malvids</taxon>
        <taxon>Sapindales</taxon>
        <taxon>Rutaceae</taxon>
        <taxon>Aurantioideae</taxon>
        <taxon>Citrus</taxon>
    </lineage>
</organism>
<evidence type="ECO:0000256" key="3">
    <source>
        <dbReference type="ARBA" id="ARBA00023315"/>
    </source>
</evidence>
<dbReference type="Proteomes" id="UP000236630">
    <property type="component" value="Unassembled WGS sequence"/>
</dbReference>
<protein>
    <submittedName>
        <fullName evidence="4">Uncharacterized protein</fullName>
    </submittedName>
</protein>